<dbReference type="InterPro" id="IPR000700">
    <property type="entry name" value="PAS-assoc_C"/>
</dbReference>
<dbReference type="InterPro" id="IPR029787">
    <property type="entry name" value="Nucleotide_cyclase"/>
</dbReference>
<dbReference type="InterPro" id="IPR052155">
    <property type="entry name" value="Biofilm_reg_signaling"/>
</dbReference>
<dbReference type="PROSITE" id="PS50113">
    <property type="entry name" value="PAC"/>
    <property type="match status" value="2"/>
</dbReference>
<name>A0A363ULJ9_9GAMM</name>
<dbReference type="CDD" id="cd01949">
    <property type="entry name" value="GGDEF"/>
    <property type="match status" value="1"/>
</dbReference>
<protein>
    <recommendedName>
        <fullName evidence="8">Diguanylate cyclase</fullName>
    </recommendedName>
</protein>
<dbReference type="InterPro" id="IPR001610">
    <property type="entry name" value="PAC"/>
</dbReference>
<dbReference type="InterPro" id="IPR001633">
    <property type="entry name" value="EAL_dom"/>
</dbReference>
<dbReference type="FunFam" id="3.30.70.270:FF:000001">
    <property type="entry name" value="Diguanylate cyclase domain protein"/>
    <property type="match status" value="1"/>
</dbReference>
<feature type="domain" description="PAS" evidence="2">
    <location>
        <begin position="431"/>
        <end position="504"/>
    </location>
</feature>
<dbReference type="SMART" id="SM00086">
    <property type="entry name" value="PAC"/>
    <property type="match status" value="3"/>
</dbReference>
<dbReference type="Pfam" id="PF08447">
    <property type="entry name" value="PAS_3"/>
    <property type="match status" value="2"/>
</dbReference>
<evidence type="ECO:0008006" key="8">
    <source>
        <dbReference type="Google" id="ProtNLM"/>
    </source>
</evidence>
<reference evidence="6 7" key="1">
    <citation type="submission" date="2018-05" db="EMBL/GenBank/DDBJ databases">
        <title>Abyssibacter profundi OUC007T gen. nov., sp. nov, a marine bacterium isolated from seawater of the Mariana Trench.</title>
        <authorList>
            <person name="Zhou S."/>
        </authorList>
    </citation>
    <scope>NUCLEOTIDE SEQUENCE [LARGE SCALE GENOMIC DNA]</scope>
    <source>
        <strain evidence="6 7">OUC007</strain>
    </source>
</reference>
<proteinExistence type="predicted"/>
<dbReference type="InterPro" id="IPR013656">
    <property type="entry name" value="PAS_4"/>
</dbReference>
<dbReference type="InterPro" id="IPR003018">
    <property type="entry name" value="GAF"/>
</dbReference>
<dbReference type="InterPro" id="IPR013655">
    <property type="entry name" value="PAS_fold_3"/>
</dbReference>
<dbReference type="Gene3D" id="3.30.70.270">
    <property type="match status" value="1"/>
</dbReference>
<organism evidence="6 7">
    <name type="scientific">Abyssibacter profundi</name>
    <dbReference type="NCBI Taxonomy" id="2182787"/>
    <lineage>
        <taxon>Bacteria</taxon>
        <taxon>Pseudomonadati</taxon>
        <taxon>Pseudomonadota</taxon>
        <taxon>Gammaproteobacteria</taxon>
        <taxon>Chromatiales</taxon>
        <taxon>Oceanococcaceae</taxon>
        <taxon>Abyssibacter</taxon>
    </lineage>
</organism>
<keyword evidence="7" id="KW-1185">Reference proteome</keyword>
<dbReference type="GO" id="GO:0003824">
    <property type="term" value="F:catalytic activity"/>
    <property type="evidence" value="ECO:0007669"/>
    <property type="project" value="UniProtKB-ARBA"/>
</dbReference>
<dbReference type="OrthoDB" id="9816034at2"/>
<dbReference type="NCBIfam" id="TIGR00254">
    <property type="entry name" value="GGDEF"/>
    <property type="match status" value="1"/>
</dbReference>
<evidence type="ECO:0000256" key="1">
    <source>
        <dbReference type="ARBA" id="ARBA00001946"/>
    </source>
</evidence>
<dbReference type="EMBL" id="QEQK01000006">
    <property type="protein sequence ID" value="PWN56306.1"/>
    <property type="molecule type" value="Genomic_DNA"/>
</dbReference>
<comment type="cofactor">
    <cofactor evidence="1">
        <name>Mg(2+)</name>
        <dbReference type="ChEBI" id="CHEBI:18420"/>
    </cofactor>
</comment>
<dbReference type="Gene3D" id="3.20.20.450">
    <property type="entry name" value="EAL domain"/>
    <property type="match status" value="1"/>
</dbReference>
<dbReference type="Pfam" id="PF00563">
    <property type="entry name" value="EAL"/>
    <property type="match status" value="1"/>
</dbReference>
<feature type="domain" description="PAC" evidence="3">
    <location>
        <begin position="509"/>
        <end position="561"/>
    </location>
</feature>
<dbReference type="Pfam" id="PF00990">
    <property type="entry name" value="GGDEF"/>
    <property type="match status" value="1"/>
</dbReference>
<dbReference type="SMART" id="SM00065">
    <property type="entry name" value="GAF"/>
    <property type="match status" value="1"/>
</dbReference>
<dbReference type="InterPro" id="IPR043128">
    <property type="entry name" value="Rev_trsase/Diguanyl_cyclase"/>
</dbReference>
<dbReference type="AlphaFoldDB" id="A0A363ULJ9"/>
<dbReference type="PANTHER" id="PTHR44757:SF4">
    <property type="entry name" value="DIGUANYLATE CYCLASE DGCE-RELATED"/>
    <property type="match status" value="1"/>
</dbReference>
<feature type="domain" description="GGDEF" evidence="5">
    <location>
        <begin position="593"/>
        <end position="726"/>
    </location>
</feature>
<evidence type="ECO:0000313" key="6">
    <source>
        <dbReference type="EMBL" id="PWN56306.1"/>
    </source>
</evidence>
<dbReference type="SUPFAM" id="SSF55781">
    <property type="entry name" value="GAF domain-like"/>
    <property type="match status" value="1"/>
</dbReference>
<dbReference type="Pfam" id="PF01590">
    <property type="entry name" value="GAF"/>
    <property type="match status" value="1"/>
</dbReference>
<dbReference type="RefSeq" id="WP_109720077.1">
    <property type="nucleotide sequence ID" value="NZ_QEQK01000006.1"/>
</dbReference>
<dbReference type="PROSITE" id="PS50112">
    <property type="entry name" value="PAS"/>
    <property type="match status" value="1"/>
</dbReference>
<dbReference type="InterPro" id="IPR035965">
    <property type="entry name" value="PAS-like_dom_sf"/>
</dbReference>
<evidence type="ECO:0000259" key="2">
    <source>
        <dbReference type="PROSITE" id="PS50112"/>
    </source>
</evidence>
<feature type="domain" description="PAC" evidence="3">
    <location>
        <begin position="379"/>
        <end position="430"/>
    </location>
</feature>
<evidence type="ECO:0000313" key="7">
    <source>
        <dbReference type="Proteomes" id="UP000251800"/>
    </source>
</evidence>
<dbReference type="PANTHER" id="PTHR44757">
    <property type="entry name" value="DIGUANYLATE CYCLASE DGCP"/>
    <property type="match status" value="1"/>
</dbReference>
<dbReference type="SUPFAM" id="SSF141868">
    <property type="entry name" value="EAL domain-like"/>
    <property type="match status" value="1"/>
</dbReference>
<dbReference type="PROSITE" id="PS50887">
    <property type="entry name" value="GGDEF"/>
    <property type="match status" value="1"/>
</dbReference>
<dbReference type="PROSITE" id="PS50883">
    <property type="entry name" value="EAL"/>
    <property type="match status" value="1"/>
</dbReference>
<dbReference type="CDD" id="cd01948">
    <property type="entry name" value="EAL"/>
    <property type="match status" value="1"/>
</dbReference>
<dbReference type="SMART" id="SM00091">
    <property type="entry name" value="PAS"/>
    <property type="match status" value="2"/>
</dbReference>
<evidence type="ECO:0000259" key="4">
    <source>
        <dbReference type="PROSITE" id="PS50883"/>
    </source>
</evidence>
<dbReference type="InterPro" id="IPR035919">
    <property type="entry name" value="EAL_sf"/>
</dbReference>
<dbReference type="Pfam" id="PF08448">
    <property type="entry name" value="PAS_4"/>
    <property type="match status" value="1"/>
</dbReference>
<dbReference type="NCBIfam" id="TIGR00229">
    <property type="entry name" value="sensory_box"/>
    <property type="match status" value="2"/>
</dbReference>
<dbReference type="CDD" id="cd00130">
    <property type="entry name" value="PAS"/>
    <property type="match status" value="2"/>
</dbReference>
<comment type="caution">
    <text evidence="6">The sequence shown here is derived from an EMBL/GenBank/DDBJ whole genome shotgun (WGS) entry which is preliminary data.</text>
</comment>
<dbReference type="SMART" id="SM00052">
    <property type="entry name" value="EAL"/>
    <property type="match status" value="1"/>
</dbReference>
<dbReference type="SUPFAM" id="SSF55073">
    <property type="entry name" value="Nucleotide cyclase"/>
    <property type="match status" value="1"/>
</dbReference>
<gene>
    <name evidence="6" type="ORF">DEH80_08565</name>
</gene>
<dbReference type="Gene3D" id="3.30.450.20">
    <property type="entry name" value="PAS domain"/>
    <property type="match status" value="3"/>
</dbReference>
<dbReference type="SMART" id="SM00267">
    <property type="entry name" value="GGDEF"/>
    <property type="match status" value="1"/>
</dbReference>
<dbReference type="InterPro" id="IPR000160">
    <property type="entry name" value="GGDEF_dom"/>
</dbReference>
<dbReference type="InterPro" id="IPR000014">
    <property type="entry name" value="PAS"/>
</dbReference>
<accession>A0A363ULJ9</accession>
<evidence type="ECO:0000259" key="5">
    <source>
        <dbReference type="PROSITE" id="PS50887"/>
    </source>
</evidence>
<dbReference type="InterPro" id="IPR029016">
    <property type="entry name" value="GAF-like_dom_sf"/>
</dbReference>
<sequence>MSAPIPFNEAERRRVIAELDILQRGNDAELDALVRTAALITGRAIALISIVEGRRQRFIANVGLQNTSQTRREVSFCAHAVFHEQPLDVPDALDDPRFEHNDLVLGEPGIRAYTGVPLILESGVALGTLCVIDREPGSLSDAQMETLTLLAQAATRRIETADTPLSAEPQTPEGISQRRLLRAVDDTGIGTWEWDVHAERMRVNSHWESMLGLPHNGALYVHSWLDLHHPSELGQTADLLSRVAGGDSAEYERLTRVRHASGDWVWVLDRAHVSEWYDSGRPRVLTGVRIDMSGFIHQEARSRDSEQRLNRVGDIASIGCWELELESGDLHWSDEVFRIHGLEVGMLPSVDTALNFYPGPARRTLEQAIEHCQAQGEPYDLELPFVRANGQPAWIRAIGQREPSAKGGQRLVGIFQDITESHRLHARLDEDQARLRATLAALDDGVITCDARGQVTSLNPVAERMTGWTTENARGVDVGSVFRIFDGDSAAPATNPVTLCLQSGTTVHAQNKTVLVARSGAESGIQETTTPILDRDREIKGAVIVFRDVTEQRALAREVDRKSAFDELSGLHNRSEFEQRLNQLVPMARDDRASHGLLYIDLDDFKIINDSCGHSAGDRLIKQVARLFKRCLDAGDFIARTGGDEFVVILEQCSSKRLMEVASEMVSELRKFRFVESEQRFRVGASIGAVMIDVAWESAEQVLQAADAACYSAKEAGRGRVHLWEQEDALLQARRADIRWATRLEQAMEYDHFELWAQRIDALSPSDEQGAYAEVLIRLREPDGRMVSPALFMGAAERFHLATRIDQQVLYRTVGWLAAHSQEWAVATLAVNLSGNSVSDPTFRVFALSLFASIDPSVRERLCLEITETVAVSNLDEAAEFVREVRAMGVRVALDDFGAGAATFGYLKAIPVDVIKIDGQFIRDLLDDPLDAATVRCFADIAKVVGVKTVAEFVETEEIADTLREMGIDYIQGFLRHKPQPLETALRGPLSATQLFGRVQMGDAS</sequence>
<dbReference type="SUPFAM" id="SSF55785">
    <property type="entry name" value="PYP-like sensor domain (PAS domain)"/>
    <property type="match status" value="3"/>
</dbReference>
<feature type="domain" description="EAL" evidence="4">
    <location>
        <begin position="737"/>
        <end position="993"/>
    </location>
</feature>
<dbReference type="Gene3D" id="3.30.450.40">
    <property type="match status" value="1"/>
</dbReference>
<dbReference type="Proteomes" id="UP000251800">
    <property type="component" value="Unassembled WGS sequence"/>
</dbReference>
<evidence type="ECO:0000259" key="3">
    <source>
        <dbReference type="PROSITE" id="PS50113"/>
    </source>
</evidence>